<comment type="subcellular location">
    <subcellularLocation>
        <location evidence="1">Cell membrane</location>
        <topology evidence="1">Multi-pass membrane protein</topology>
    </subcellularLocation>
</comment>
<evidence type="ECO:0000256" key="1">
    <source>
        <dbReference type="ARBA" id="ARBA00004651"/>
    </source>
</evidence>
<keyword evidence="2" id="KW-1003">Cell membrane</keyword>
<name>A0A7C4JJT4_9CREN</name>
<feature type="transmembrane region" description="Helical" evidence="6">
    <location>
        <begin position="151"/>
        <end position="176"/>
    </location>
</feature>
<evidence type="ECO:0000259" key="7">
    <source>
        <dbReference type="Pfam" id="PF04039"/>
    </source>
</evidence>
<evidence type="ECO:0000313" key="8">
    <source>
        <dbReference type="EMBL" id="HGQ35141.1"/>
    </source>
</evidence>
<feature type="transmembrane region" description="Helical" evidence="6">
    <location>
        <begin position="236"/>
        <end position="265"/>
    </location>
</feature>
<reference evidence="9" key="1">
    <citation type="journal article" date="2020" name="mSystems">
        <title>Genome- and Community-Level Interaction Insights into Carbon Utilization and Element Cycling Functions of Hydrothermarchaeota in Hydrothermal Sediment.</title>
        <authorList>
            <person name="Zhou Z."/>
            <person name="Liu Y."/>
            <person name="Xu W."/>
            <person name="Pan J."/>
            <person name="Luo Z.H."/>
            <person name="Li M."/>
        </authorList>
    </citation>
    <scope>NUCLEOTIDE SEQUENCE [LARGE SCALE GENOMIC DNA]</scope>
    <source>
        <strain evidence="9">SpSt-637</strain>
        <strain evidence="8">SpSt-667</strain>
    </source>
</reference>
<dbReference type="Pfam" id="PF04039">
    <property type="entry name" value="MnhB"/>
    <property type="match status" value="1"/>
</dbReference>
<dbReference type="EMBL" id="DTBD01000049">
    <property type="protein sequence ID" value="HGQ64704.1"/>
    <property type="molecule type" value="Genomic_DNA"/>
</dbReference>
<evidence type="ECO:0000256" key="4">
    <source>
        <dbReference type="ARBA" id="ARBA00022989"/>
    </source>
</evidence>
<keyword evidence="5 6" id="KW-0472">Membrane</keyword>
<feature type="domain" description="Na+/H+ antiporter MnhB subunit-related protein" evidence="7">
    <location>
        <begin position="120"/>
        <end position="255"/>
    </location>
</feature>
<comment type="caution">
    <text evidence="9">The sequence shown here is derived from an EMBL/GenBank/DDBJ whole genome shotgun (WGS) entry which is preliminary data.</text>
</comment>
<keyword evidence="4 6" id="KW-1133">Transmembrane helix</keyword>
<evidence type="ECO:0000256" key="6">
    <source>
        <dbReference type="SAM" id="Phobius"/>
    </source>
</evidence>
<dbReference type="AlphaFoldDB" id="A0A7C4JJT4"/>
<evidence type="ECO:0000256" key="3">
    <source>
        <dbReference type="ARBA" id="ARBA00022692"/>
    </source>
</evidence>
<dbReference type="EMBL" id="DTCK01000007">
    <property type="protein sequence ID" value="HGQ35141.1"/>
    <property type="molecule type" value="Genomic_DNA"/>
</dbReference>
<protein>
    <recommendedName>
        <fullName evidence="7">Na+/H+ antiporter MnhB subunit-related protein domain-containing protein</fullName>
    </recommendedName>
</protein>
<dbReference type="InterPro" id="IPR050622">
    <property type="entry name" value="CPA3_antiporter_subunitB"/>
</dbReference>
<evidence type="ECO:0000313" key="9">
    <source>
        <dbReference type="EMBL" id="HGQ64704.1"/>
    </source>
</evidence>
<dbReference type="PANTHER" id="PTHR33932:SF4">
    <property type="entry name" value="NA(+)_H(+) ANTIPORTER SUBUNIT B"/>
    <property type="match status" value="1"/>
</dbReference>
<evidence type="ECO:0000256" key="5">
    <source>
        <dbReference type="ARBA" id="ARBA00023136"/>
    </source>
</evidence>
<accession>A0A7C4JJT4</accession>
<dbReference type="GO" id="GO:0005886">
    <property type="term" value="C:plasma membrane"/>
    <property type="evidence" value="ECO:0007669"/>
    <property type="project" value="UniProtKB-SubCell"/>
</dbReference>
<dbReference type="PANTHER" id="PTHR33932">
    <property type="entry name" value="NA(+)/H(+) ANTIPORTER SUBUNIT B"/>
    <property type="match status" value="1"/>
</dbReference>
<organism evidence="9">
    <name type="scientific">Ignisphaera aggregans</name>
    <dbReference type="NCBI Taxonomy" id="334771"/>
    <lineage>
        <taxon>Archaea</taxon>
        <taxon>Thermoproteota</taxon>
        <taxon>Thermoprotei</taxon>
        <taxon>Desulfurococcales</taxon>
        <taxon>Desulfurococcaceae</taxon>
        <taxon>Ignisphaera</taxon>
    </lineage>
</organism>
<feature type="transmembrane region" description="Helical" evidence="6">
    <location>
        <begin position="188"/>
        <end position="216"/>
    </location>
</feature>
<keyword evidence="3 6" id="KW-0812">Transmembrane</keyword>
<gene>
    <name evidence="9" type="ORF">ENU08_05610</name>
    <name evidence="8" type="ORF">ENU41_00470</name>
</gene>
<sequence>MNARTRIGMRYRKRDIMVALSLAILMLALAMVLNMGGLGVLPPRVLRMLARSIVLNTYNPWNTTLTSYSFNAVSAVIWDYRGVDTIFETSVLMAAVTGIAAVLRGTIKEKKLHGLGMSLIVKSSTKIVALLTIIGSIALAVHGHLTPGGGFQAGSAIAAVVALMLVAFSLSFIHRIGINRDKLLKVRYIALVLILAVALIPLAPLVLGYGNAYILQNQVKEGSTFSMPSKFYTTPLAGSVFIFNILETVTVAAAVGYIVLTAVILEGEAKE</sequence>
<dbReference type="InterPro" id="IPR007182">
    <property type="entry name" value="MnhB"/>
</dbReference>
<proteinExistence type="predicted"/>
<evidence type="ECO:0000256" key="2">
    <source>
        <dbReference type="ARBA" id="ARBA00022475"/>
    </source>
</evidence>
<feature type="transmembrane region" description="Helical" evidence="6">
    <location>
        <begin position="127"/>
        <end position="145"/>
    </location>
</feature>
<feature type="transmembrane region" description="Helical" evidence="6">
    <location>
        <begin position="86"/>
        <end position="107"/>
    </location>
</feature>